<proteinExistence type="predicted"/>
<dbReference type="AlphaFoldDB" id="A0A9Q1CS06"/>
<feature type="compositionally biased region" description="Polar residues" evidence="1">
    <location>
        <begin position="31"/>
        <end position="47"/>
    </location>
</feature>
<feature type="compositionally biased region" description="Basic and acidic residues" evidence="1">
    <location>
        <begin position="7"/>
        <end position="23"/>
    </location>
</feature>
<dbReference type="EMBL" id="JAIZAY010000001">
    <property type="protein sequence ID" value="KAJ8050512.1"/>
    <property type="molecule type" value="Genomic_DNA"/>
</dbReference>
<protein>
    <submittedName>
        <fullName evidence="2">Uncharacterized protein</fullName>
    </submittedName>
</protein>
<evidence type="ECO:0000313" key="3">
    <source>
        <dbReference type="Proteomes" id="UP001152320"/>
    </source>
</evidence>
<name>A0A9Q1CS06_HOLLE</name>
<gene>
    <name evidence="2" type="ORF">HOLleu_03743</name>
</gene>
<dbReference type="Proteomes" id="UP001152320">
    <property type="component" value="Chromosome 1"/>
</dbReference>
<evidence type="ECO:0000256" key="1">
    <source>
        <dbReference type="SAM" id="MobiDB-lite"/>
    </source>
</evidence>
<organism evidence="2 3">
    <name type="scientific">Holothuria leucospilota</name>
    <name type="common">Black long sea cucumber</name>
    <name type="synonym">Mertensiothuria leucospilota</name>
    <dbReference type="NCBI Taxonomy" id="206669"/>
    <lineage>
        <taxon>Eukaryota</taxon>
        <taxon>Metazoa</taxon>
        <taxon>Echinodermata</taxon>
        <taxon>Eleutherozoa</taxon>
        <taxon>Echinozoa</taxon>
        <taxon>Holothuroidea</taxon>
        <taxon>Aspidochirotacea</taxon>
        <taxon>Aspidochirotida</taxon>
        <taxon>Holothuriidae</taxon>
        <taxon>Holothuria</taxon>
    </lineage>
</organism>
<accession>A0A9Q1CS06</accession>
<feature type="region of interest" description="Disordered" evidence="1">
    <location>
        <begin position="1"/>
        <end position="47"/>
    </location>
</feature>
<sequence>MFNFGEHNMDTPRELTRPSQEGKDNEEDITRTLNQGSSSKYVGPTPQKQQKTAILCMLRQVVAQPYSVKRGGEQIRLETTGLHGFQ</sequence>
<comment type="caution">
    <text evidence="2">The sequence shown here is derived from an EMBL/GenBank/DDBJ whole genome shotgun (WGS) entry which is preliminary data.</text>
</comment>
<keyword evidence="3" id="KW-1185">Reference proteome</keyword>
<evidence type="ECO:0000313" key="2">
    <source>
        <dbReference type="EMBL" id="KAJ8050512.1"/>
    </source>
</evidence>
<reference evidence="2" key="1">
    <citation type="submission" date="2021-10" db="EMBL/GenBank/DDBJ databases">
        <title>Tropical sea cucumber genome reveals ecological adaptation and Cuvierian tubules defense mechanism.</title>
        <authorList>
            <person name="Chen T."/>
        </authorList>
    </citation>
    <scope>NUCLEOTIDE SEQUENCE</scope>
    <source>
        <strain evidence="2">Nanhai2018</strain>
        <tissue evidence="2">Muscle</tissue>
    </source>
</reference>